<dbReference type="SUPFAM" id="SSF51294">
    <property type="entry name" value="Hedgehog/intein (Hint) domain"/>
    <property type="match status" value="1"/>
</dbReference>
<evidence type="ECO:0000313" key="2">
    <source>
        <dbReference type="EMBL" id="MFB9233506.1"/>
    </source>
</evidence>
<evidence type="ECO:0000259" key="1">
    <source>
        <dbReference type="Pfam" id="PF13403"/>
    </source>
</evidence>
<dbReference type="EMBL" id="JBHMEA010000049">
    <property type="protein sequence ID" value="MFB9233506.1"/>
    <property type="molecule type" value="Genomic_DNA"/>
</dbReference>
<dbReference type="Pfam" id="PF13403">
    <property type="entry name" value="Hint_2"/>
    <property type="match status" value="1"/>
</dbReference>
<evidence type="ECO:0000313" key="3">
    <source>
        <dbReference type="Proteomes" id="UP001589683"/>
    </source>
</evidence>
<feature type="domain" description="Hedgehog/Intein (Hint)" evidence="1">
    <location>
        <begin position="139"/>
        <end position="286"/>
    </location>
</feature>
<proteinExistence type="predicted"/>
<organism evidence="2 3">
    <name type="scientific">Pseudohalocynthiibacter aestuariivivens</name>
    <dbReference type="NCBI Taxonomy" id="1591409"/>
    <lineage>
        <taxon>Bacteria</taxon>
        <taxon>Pseudomonadati</taxon>
        <taxon>Pseudomonadota</taxon>
        <taxon>Alphaproteobacteria</taxon>
        <taxon>Rhodobacterales</taxon>
        <taxon>Paracoccaceae</taxon>
        <taxon>Pseudohalocynthiibacter</taxon>
    </lineage>
</organism>
<name>A0ABV5JKU5_9RHOB</name>
<sequence>MTSMTFYARGDSASANNGSLNAQGTNTTPTTELVFTSGPTGDIVLDYNNGAQDPDTTVLVDGVEMNFTVEFSGLLPSTNKLSNVNGEDLRGEEIVVVTTEDGQRYFFLTNGTTSLATMDDFPNGAHAIEGVVSGTDVLICFLRGTYIRTPKGEVPVETLRAGDLVTNSKGEQIALRWISSRKLSPTNLMLEPKYRPIRVPEGSFGNNKPFADLWLSPLHRIVVRGWEVELYFGEVEVFAATKHVVQNQTTSRSARFRDIEYFHLLFDQHDVVLANGLETESLFPGDRAIASLTEGERNKLDQILEEQGHSIDNYGSTALPTITKHEAHLLKRSVIQSDDLSQSVGDQKLIAA</sequence>
<protein>
    <submittedName>
        <fullName evidence="2">Hint domain-containing protein</fullName>
    </submittedName>
</protein>
<dbReference type="Proteomes" id="UP001589683">
    <property type="component" value="Unassembled WGS sequence"/>
</dbReference>
<dbReference type="RefSeq" id="WP_213888412.1">
    <property type="nucleotide sequence ID" value="NZ_JAGFNU010000003.1"/>
</dbReference>
<dbReference type="InterPro" id="IPR036844">
    <property type="entry name" value="Hint_dom_sf"/>
</dbReference>
<keyword evidence="3" id="KW-1185">Reference proteome</keyword>
<accession>A0ABV5JKU5</accession>
<reference evidence="2 3" key="1">
    <citation type="submission" date="2024-09" db="EMBL/GenBank/DDBJ databases">
        <authorList>
            <person name="Sun Q."/>
            <person name="Mori K."/>
        </authorList>
    </citation>
    <scope>NUCLEOTIDE SEQUENCE [LARGE SCALE GENOMIC DNA]</scope>
    <source>
        <strain evidence="2 3">CECT 8726</strain>
    </source>
</reference>
<comment type="caution">
    <text evidence="2">The sequence shown here is derived from an EMBL/GenBank/DDBJ whole genome shotgun (WGS) entry which is preliminary data.</text>
</comment>
<gene>
    <name evidence="2" type="ORF">ACFFUT_17060</name>
</gene>
<dbReference type="InterPro" id="IPR028992">
    <property type="entry name" value="Hedgehog/Intein_dom"/>
</dbReference>